<dbReference type="EMBL" id="JAFBEE010000003">
    <property type="protein sequence ID" value="MBM7614316.1"/>
    <property type="molecule type" value="Genomic_DNA"/>
</dbReference>
<dbReference type="PRINTS" id="PR00411">
    <property type="entry name" value="PNDRDTASEI"/>
</dbReference>
<dbReference type="InterPro" id="IPR004792">
    <property type="entry name" value="BaiN-like"/>
</dbReference>
<dbReference type="Gene3D" id="3.50.50.60">
    <property type="entry name" value="FAD/NAD(P)-binding domain"/>
    <property type="match status" value="1"/>
</dbReference>
<dbReference type="Pfam" id="PF03486">
    <property type="entry name" value="HI0933_like"/>
    <property type="match status" value="1"/>
</dbReference>
<dbReference type="InterPro" id="IPR055178">
    <property type="entry name" value="RsdA/BaiN/AoA(So)-like_dom"/>
</dbReference>
<evidence type="ECO:0000259" key="5">
    <source>
        <dbReference type="Pfam" id="PF22780"/>
    </source>
</evidence>
<dbReference type="Pfam" id="PF22780">
    <property type="entry name" value="HI0933_like_1st"/>
    <property type="match status" value="1"/>
</dbReference>
<protein>
    <submittedName>
        <fullName evidence="6">Rossmann fold flavoprotein</fullName>
    </submittedName>
</protein>
<dbReference type="NCBIfam" id="TIGR00275">
    <property type="entry name" value="aminoacetone oxidase family FAD-binding enzyme"/>
    <property type="match status" value="1"/>
</dbReference>
<dbReference type="InterPro" id="IPR036188">
    <property type="entry name" value="FAD/NAD-bd_sf"/>
</dbReference>
<feature type="domain" description="RsdA/BaiN/AoA(So)-like insert" evidence="5">
    <location>
        <begin position="192"/>
        <end position="354"/>
    </location>
</feature>
<dbReference type="PANTHER" id="PTHR42887:SF2">
    <property type="entry name" value="OS12G0638800 PROTEIN"/>
    <property type="match status" value="1"/>
</dbReference>
<keyword evidence="2" id="KW-0285">Flavoprotein</keyword>
<evidence type="ECO:0000313" key="7">
    <source>
        <dbReference type="Proteomes" id="UP001314796"/>
    </source>
</evidence>
<dbReference type="InterPro" id="IPR023166">
    <property type="entry name" value="BaiN-like_dom_sf"/>
</dbReference>
<dbReference type="SUPFAM" id="SSF51905">
    <property type="entry name" value="FAD/NAD(P)-binding domain"/>
    <property type="match status" value="1"/>
</dbReference>
<sequence>MESKRKILIIGGGAAGLIAAIAAARNGGEVTILERMNRVGKKILATGNGRCNLTNTNTNIKRFHGNNPKFAFGALGQFDVQQTMDFFEFLGVKCKVEDEGKVYPYSDQASSVLDVMRYELEKLEVKEYCEVEVIKIKKVKDAFQVILSDGKTLKGDKVILATGGKASPKLGSNGSGYQLAEDLGHKINPVFPALIQLKLKANYLKQIKGVKFIGQAAISVGGNTLRVEGGEILWTDYGISGPPILQLSRSASEMLEKQKKPLVHVDMFPQLTSEELEEILQLRLAYQPERSLDFSFVGLINKKLIPVVLKEAGIQQISKPAREVGSKEIKKIVAQLKDWRAEITDTQAWDHAQVTAGGVDVGDIDPKTMESKLVSGLYIVGELLDIDGDCGGFNLQWAWSSGFIAGDHASVGM</sequence>
<keyword evidence="3" id="KW-0274">FAD</keyword>
<feature type="domain" description="RsdA/BaiN/AoA(So)-like Rossmann fold-like" evidence="4">
    <location>
        <begin position="6"/>
        <end position="407"/>
    </location>
</feature>
<reference evidence="6 7" key="1">
    <citation type="submission" date="2021-01" db="EMBL/GenBank/DDBJ databases">
        <title>Genomic Encyclopedia of Type Strains, Phase IV (KMG-IV): sequencing the most valuable type-strain genomes for metagenomic binning, comparative biology and taxonomic classification.</title>
        <authorList>
            <person name="Goeker M."/>
        </authorList>
    </citation>
    <scope>NUCLEOTIDE SEQUENCE [LARGE SCALE GENOMIC DNA]</scope>
    <source>
        <strain evidence="6 7">DSM 25890</strain>
    </source>
</reference>
<comment type="cofactor">
    <cofactor evidence="1">
        <name>FAD</name>
        <dbReference type="ChEBI" id="CHEBI:57692"/>
    </cofactor>
</comment>
<name>A0ABS2NN84_9FIRM</name>
<dbReference type="Proteomes" id="UP001314796">
    <property type="component" value="Unassembled WGS sequence"/>
</dbReference>
<dbReference type="Gene3D" id="2.40.30.10">
    <property type="entry name" value="Translation factors"/>
    <property type="match status" value="1"/>
</dbReference>
<evidence type="ECO:0000256" key="2">
    <source>
        <dbReference type="ARBA" id="ARBA00022630"/>
    </source>
</evidence>
<proteinExistence type="predicted"/>
<evidence type="ECO:0000256" key="3">
    <source>
        <dbReference type="ARBA" id="ARBA00022827"/>
    </source>
</evidence>
<dbReference type="InterPro" id="IPR057661">
    <property type="entry name" value="RsdA/BaiN/AoA(So)_Rossmann"/>
</dbReference>
<evidence type="ECO:0000313" key="6">
    <source>
        <dbReference type="EMBL" id="MBM7614316.1"/>
    </source>
</evidence>
<dbReference type="Gene3D" id="1.10.8.260">
    <property type="entry name" value="HI0933 insert domain-like"/>
    <property type="match status" value="1"/>
</dbReference>
<accession>A0ABS2NN84</accession>
<dbReference type="PANTHER" id="PTHR42887">
    <property type="entry name" value="OS12G0638800 PROTEIN"/>
    <property type="match status" value="1"/>
</dbReference>
<keyword evidence="7" id="KW-1185">Reference proteome</keyword>
<evidence type="ECO:0000259" key="4">
    <source>
        <dbReference type="Pfam" id="PF03486"/>
    </source>
</evidence>
<organism evidence="6 7">
    <name type="scientific">Alkaliphilus hydrothermalis</name>
    <dbReference type="NCBI Taxonomy" id="1482730"/>
    <lineage>
        <taxon>Bacteria</taxon>
        <taxon>Bacillati</taxon>
        <taxon>Bacillota</taxon>
        <taxon>Clostridia</taxon>
        <taxon>Peptostreptococcales</taxon>
        <taxon>Natronincolaceae</taxon>
        <taxon>Alkaliphilus</taxon>
    </lineage>
</organism>
<dbReference type="SUPFAM" id="SSF160996">
    <property type="entry name" value="HI0933 insert domain-like"/>
    <property type="match status" value="1"/>
</dbReference>
<dbReference type="PRINTS" id="PR00368">
    <property type="entry name" value="FADPNR"/>
</dbReference>
<evidence type="ECO:0000256" key="1">
    <source>
        <dbReference type="ARBA" id="ARBA00001974"/>
    </source>
</evidence>
<comment type="caution">
    <text evidence="6">The sequence shown here is derived from an EMBL/GenBank/DDBJ whole genome shotgun (WGS) entry which is preliminary data.</text>
</comment>
<gene>
    <name evidence="6" type="ORF">JOC73_000827</name>
</gene>
<dbReference type="RefSeq" id="WP_204400590.1">
    <property type="nucleotide sequence ID" value="NZ_JAFBEE010000003.1"/>
</dbReference>